<proteinExistence type="predicted"/>
<feature type="transmembrane region" description="Helical" evidence="1">
    <location>
        <begin position="12"/>
        <end position="32"/>
    </location>
</feature>
<sequence>MKDFLKKQSIYWAVIAIFFVGWLWTVTIHDIYTKNTAEKARRLDALTVELESRANELNGAWKTYIETRERLESGSEAMNKISALEHRVDMMGDVLTEWRLDGGQP</sequence>
<name>A0A0F9HN30_9ZZZZ</name>
<keyword evidence="1" id="KW-1133">Transmembrane helix</keyword>
<dbReference type="EMBL" id="LAZR01024008">
    <property type="protein sequence ID" value="KKL76557.1"/>
    <property type="molecule type" value="Genomic_DNA"/>
</dbReference>
<organism evidence="2">
    <name type="scientific">marine sediment metagenome</name>
    <dbReference type="NCBI Taxonomy" id="412755"/>
    <lineage>
        <taxon>unclassified sequences</taxon>
        <taxon>metagenomes</taxon>
        <taxon>ecological metagenomes</taxon>
    </lineage>
</organism>
<comment type="caution">
    <text evidence="2">The sequence shown here is derived from an EMBL/GenBank/DDBJ whole genome shotgun (WGS) entry which is preliminary data.</text>
</comment>
<keyword evidence="1" id="KW-0812">Transmembrane</keyword>
<protein>
    <submittedName>
        <fullName evidence="2">Uncharacterized protein</fullName>
    </submittedName>
</protein>
<evidence type="ECO:0000256" key="1">
    <source>
        <dbReference type="SAM" id="Phobius"/>
    </source>
</evidence>
<keyword evidence="1" id="KW-0472">Membrane</keyword>
<accession>A0A0F9HN30</accession>
<evidence type="ECO:0000313" key="2">
    <source>
        <dbReference type="EMBL" id="KKL76557.1"/>
    </source>
</evidence>
<gene>
    <name evidence="2" type="ORF">LCGC14_2043680</name>
</gene>
<dbReference type="AlphaFoldDB" id="A0A0F9HN30"/>
<reference evidence="2" key="1">
    <citation type="journal article" date="2015" name="Nature">
        <title>Complex archaea that bridge the gap between prokaryotes and eukaryotes.</title>
        <authorList>
            <person name="Spang A."/>
            <person name="Saw J.H."/>
            <person name="Jorgensen S.L."/>
            <person name="Zaremba-Niedzwiedzka K."/>
            <person name="Martijn J."/>
            <person name="Lind A.E."/>
            <person name="van Eijk R."/>
            <person name="Schleper C."/>
            <person name="Guy L."/>
            <person name="Ettema T.J."/>
        </authorList>
    </citation>
    <scope>NUCLEOTIDE SEQUENCE</scope>
</reference>